<dbReference type="Proteomes" id="UP000726737">
    <property type="component" value="Unassembled WGS sequence"/>
</dbReference>
<dbReference type="PANTHER" id="PTHR22706">
    <property type="entry name" value="ASSEMBLY FACTOR FOR SPINDLE MICROTUBULES"/>
    <property type="match status" value="1"/>
</dbReference>
<dbReference type="GO" id="GO:0000278">
    <property type="term" value="P:mitotic cell cycle"/>
    <property type="evidence" value="ECO:0007669"/>
    <property type="project" value="TreeGrafter"/>
</dbReference>
<dbReference type="InterPro" id="IPR036872">
    <property type="entry name" value="CH_dom_sf"/>
</dbReference>
<name>A0A9P6U4K6_9FUNG</name>
<dbReference type="Pfam" id="PF15780">
    <property type="entry name" value="ASH"/>
    <property type="match status" value="1"/>
</dbReference>
<evidence type="ECO:0000313" key="16">
    <source>
        <dbReference type="Proteomes" id="UP000726737"/>
    </source>
</evidence>
<evidence type="ECO:0000256" key="12">
    <source>
        <dbReference type="SAM" id="Coils"/>
    </source>
</evidence>
<dbReference type="PROSITE" id="PS50021">
    <property type="entry name" value="CH"/>
    <property type="match status" value="2"/>
</dbReference>
<keyword evidence="5" id="KW-0132">Cell division</keyword>
<keyword evidence="3" id="KW-0963">Cytoplasm</keyword>
<dbReference type="GO" id="GO:0051301">
    <property type="term" value="P:cell division"/>
    <property type="evidence" value="ECO:0007669"/>
    <property type="project" value="UniProtKB-KW"/>
</dbReference>
<evidence type="ECO:0000256" key="6">
    <source>
        <dbReference type="ARBA" id="ARBA00022737"/>
    </source>
</evidence>
<dbReference type="SUPFAM" id="SSF47576">
    <property type="entry name" value="Calponin-homology domain, CH-domain"/>
    <property type="match status" value="1"/>
</dbReference>
<keyword evidence="11" id="KW-0131">Cell cycle</keyword>
<dbReference type="InterPro" id="IPR031549">
    <property type="entry name" value="ASH"/>
</dbReference>
<evidence type="ECO:0000313" key="15">
    <source>
        <dbReference type="EMBL" id="KAG0260320.1"/>
    </source>
</evidence>
<keyword evidence="7" id="KW-0498">Mitosis</keyword>
<keyword evidence="10" id="KW-0539">Nucleus</keyword>
<dbReference type="InterPro" id="IPR013783">
    <property type="entry name" value="Ig-like_fold"/>
</dbReference>
<dbReference type="PROSITE" id="PS50096">
    <property type="entry name" value="IQ"/>
    <property type="match status" value="10"/>
</dbReference>
<evidence type="ECO:0000256" key="8">
    <source>
        <dbReference type="ARBA" id="ARBA00022860"/>
    </source>
</evidence>
<organism evidence="15 16">
    <name type="scientific">Mortierella polycephala</name>
    <dbReference type="NCBI Taxonomy" id="41804"/>
    <lineage>
        <taxon>Eukaryota</taxon>
        <taxon>Fungi</taxon>
        <taxon>Fungi incertae sedis</taxon>
        <taxon>Mucoromycota</taxon>
        <taxon>Mortierellomycotina</taxon>
        <taxon>Mortierellomycetes</taxon>
        <taxon>Mortierellales</taxon>
        <taxon>Mortierellaceae</taxon>
        <taxon>Mortierella</taxon>
    </lineage>
</organism>
<dbReference type="Gene3D" id="1.25.10.10">
    <property type="entry name" value="Leucine-rich Repeat Variant"/>
    <property type="match status" value="1"/>
</dbReference>
<dbReference type="Gene3D" id="2.60.40.10">
    <property type="entry name" value="Immunoglobulins"/>
    <property type="match status" value="1"/>
</dbReference>
<dbReference type="SMART" id="SM00015">
    <property type="entry name" value="IQ"/>
    <property type="match status" value="21"/>
</dbReference>
<dbReference type="OrthoDB" id="76388at2759"/>
<dbReference type="GO" id="GO:0051295">
    <property type="term" value="P:establishment of meiotic spindle localization"/>
    <property type="evidence" value="ECO:0007669"/>
    <property type="project" value="TreeGrafter"/>
</dbReference>
<dbReference type="InterPro" id="IPR051185">
    <property type="entry name" value="ASPM"/>
</dbReference>
<reference evidence="15" key="1">
    <citation type="journal article" date="2020" name="Fungal Divers.">
        <title>Resolving the Mortierellaceae phylogeny through synthesis of multi-gene phylogenetics and phylogenomics.</title>
        <authorList>
            <person name="Vandepol N."/>
            <person name="Liber J."/>
            <person name="Desiro A."/>
            <person name="Na H."/>
            <person name="Kennedy M."/>
            <person name="Barry K."/>
            <person name="Grigoriev I.V."/>
            <person name="Miller A.N."/>
            <person name="O'Donnell K."/>
            <person name="Stajich J.E."/>
            <person name="Bonito G."/>
        </authorList>
    </citation>
    <scope>NUCLEOTIDE SEQUENCE</scope>
    <source>
        <strain evidence="15">KOD948</strain>
    </source>
</reference>
<keyword evidence="16" id="KW-1185">Reference proteome</keyword>
<dbReference type="Gene3D" id="1.10.418.10">
    <property type="entry name" value="Calponin-like domain"/>
    <property type="match status" value="2"/>
</dbReference>
<dbReference type="InterPro" id="IPR027417">
    <property type="entry name" value="P-loop_NTPase"/>
</dbReference>
<evidence type="ECO:0000259" key="14">
    <source>
        <dbReference type="PROSITE" id="PS50021"/>
    </source>
</evidence>
<protein>
    <recommendedName>
        <fullName evidence="14">Calponin-homology (CH) domain-containing protein</fullName>
    </recommendedName>
</protein>
<evidence type="ECO:0000256" key="11">
    <source>
        <dbReference type="ARBA" id="ARBA00023306"/>
    </source>
</evidence>
<keyword evidence="9 12" id="KW-0175">Coiled coil</keyword>
<keyword evidence="8" id="KW-0112">Calmodulin-binding</keyword>
<dbReference type="Pfam" id="PF00612">
    <property type="entry name" value="IQ"/>
    <property type="match status" value="10"/>
</dbReference>
<dbReference type="GO" id="GO:0005634">
    <property type="term" value="C:nucleus"/>
    <property type="evidence" value="ECO:0007669"/>
    <property type="project" value="UniProtKB-SubCell"/>
</dbReference>
<comment type="subcellular location">
    <subcellularLocation>
        <location evidence="2">Cytoplasm</location>
    </subcellularLocation>
    <subcellularLocation>
        <location evidence="1">Nucleus</location>
    </subcellularLocation>
</comment>
<dbReference type="EMBL" id="JAAAJA010000158">
    <property type="protein sequence ID" value="KAG0260320.1"/>
    <property type="molecule type" value="Genomic_DNA"/>
</dbReference>
<sequence length="1578" mass="183944">MPLTDRPQSSLDHDVNTGDVPTLVLMPFAPAPWLDFGKVVVGSKKSVTMVVENPGEVVQRLTMSPGCRMGEMGFNISQLDPLRASVDGAAVEPLVLAPRSKMELNISWTPLTVGFIRSNATLRSSTGPFKVQLQGRGEPPMLPPESRGLSSSKKATNANNRTKRDLSASTFNPKGSALKQSILGRSGLKASVIASPNSAGEYRTLPYVTTNEMYDEKWINKQERSFTQWLNYEYNVTVDTFSTKDPSSWSYYSDKLEFEHTRASACKMYQSFKEVLKKVDETIEKDRLQLRDDCNLVEDNTPKRDIIRMLLSFDMRWLVLGLETITGKSSALNPTFNTSMITEFMEKTIFRDKQTEAEYQPHRILSNRPRYYQAMNRFILKRVFCLLLFLDQAKIARLIPSDPCLFNKVSMVKSCREILLTISRNYLKGETNIVKHLLYMGYVVVHTQTPLEEFDFTVKSLAKDLCDGVRLCRLVDLHYPEFSLCEKMKFPTLSKAHMQQNVSLALNALVKRGISLEGTRGGVVSPRDIVMGHREKTFGLLWKLILNWKVAVLLDLNMLEAEIVSLKAEYRRIHGVDQPERVDTVYFTSNQLSALLRWCQAIGCFYNLDIDNFTTSFGDARAFGALLSYYHPTLLDMSEMKDSARFLDEYKQGLHQPKPQLPEGNDGKGWFIDTKDIKDPITQAKEMDRFNYRLLHHKVQALGGVPISLRHADMSDVGVPDEKAVILFVTYLCVRLMHLNKDIRAAKTIQRIWRRKHYGRKEDSRVKAAIVLQKHIRKSLATKRARNIRKQRDEAATLIQAICRTYLVRTRVIQTVESIVSLQTQCRLFLVRKRFVELKWAALTMQRYYRGHVARIQYHEDLQEYRSIQSIQAQVRGHLVRREFLMLRLATEVVQSKRRALVEGRRVRERYLLVRDAATVIQQHWRAIVVGRKARQEYQQGRDLVVRMQAHIRTKLVRQVYQELLQAAVVIQRRWRQRVSGREMLQQTKAANVIQAHWRAVIARRHVQHQYQTLRVAAIKIQSIIRGCMFRRQLGAAVKIQRFWRAVHERRRIQHRYDELRWAAFVIQQRRRAYMVGRKTRYQYLHLRQSALTVQSIYRGRMARRQAHLALSTVVGIQAMVRMRFTQWQFEKLRAAALIIQSRWRARQASIEQRSLYRTVVQASIIIQRKWRAVQEGIRVREEYHSIRLCLIATQAHLRGALVRKAVYEFRWAATVMQRRWRARIQGQMERRQFLEQWKAARTIQAAWRYTVQKRRIQAYHEERERIMKKWVQITHLSISAIAIQRCWRRHLDRKYAALREVAAITIQGWWRRQLKEHQVHMAELLTLMMQTHIRGLLARKSMAHQQHSIVRIQAWWRGCLVRRDCTAKINDARKRIEHANATAEEHMKLGNRTTIALNTLLTSGQLSAVLNACYHLDTVTRLSKNSCLRLVEHNAVNIIFQLIKSCNRSQPHMQVLKHALNIIENLSRDRDTIGSVFWDPEGMEILVDSAQAYRENEMVFDSVVTILLIHLEVDESRRRFMRAMTAEVRKLKGVLTIMERKVEREGRNKSMLAASRKTLRQLVASVNKLRRIIELLR</sequence>
<dbReference type="InterPro" id="IPR000048">
    <property type="entry name" value="IQ_motif_EF-hand-BS"/>
</dbReference>
<evidence type="ECO:0000256" key="5">
    <source>
        <dbReference type="ARBA" id="ARBA00022618"/>
    </source>
</evidence>
<feature type="coiled-coil region" evidence="12">
    <location>
        <begin position="1363"/>
        <end position="1390"/>
    </location>
</feature>
<dbReference type="SUPFAM" id="SSF48371">
    <property type="entry name" value="ARM repeat"/>
    <property type="match status" value="1"/>
</dbReference>
<keyword evidence="4" id="KW-0597">Phosphoprotein</keyword>
<feature type="domain" description="Calponin-homology (CH)" evidence="14">
    <location>
        <begin position="589"/>
        <end position="737"/>
    </location>
</feature>
<evidence type="ECO:0000256" key="1">
    <source>
        <dbReference type="ARBA" id="ARBA00004123"/>
    </source>
</evidence>
<accession>A0A9P6U4K6</accession>
<dbReference type="SMART" id="SM00033">
    <property type="entry name" value="CH"/>
    <property type="match status" value="2"/>
</dbReference>
<evidence type="ECO:0000256" key="4">
    <source>
        <dbReference type="ARBA" id="ARBA00022553"/>
    </source>
</evidence>
<dbReference type="InterPro" id="IPR011989">
    <property type="entry name" value="ARM-like"/>
</dbReference>
<dbReference type="SUPFAM" id="SSF52540">
    <property type="entry name" value="P-loop containing nucleoside triphosphate hydrolases"/>
    <property type="match status" value="3"/>
</dbReference>
<feature type="compositionally biased region" description="Polar residues" evidence="13">
    <location>
        <begin position="148"/>
        <end position="160"/>
    </location>
</feature>
<dbReference type="Gene3D" id="1.20.5.190">
    <property type="match status" value="7"/>
</dbReference>
<evidence type="ECO:0000256" key="2">
    <source>
        <dbReference type="ARBA" id="ARBA00004496"/>
    </source>
</evidence>
<dbReference type="GO" id="GO:0005737">
    <property type="term" value="C:cytoplasm"/>
    <property type="evidence" value="ECO:0007669"/>
    <property type="project" value="UniProtKB-SubCell"/>
</dbReference>
<dbReference type="GO" id="GO:0005516">
    <property type="term" value="F:calmodulin binding"/>
    <property type="evidence" value="ECO:0007669"/>
    <property type="project" value="UniProtKB-KW"/>
</dbReference>
<dbReference type="CDD" id="cd21224">
    <property type="entry name" value="CH_ASPM_rpt2"/>
    <property type="match status" value="1"/>
</dbReference>
<feature type="region of interest" description="Disordered" evidence="13">
    <location>
        <begin position="130"/>
        <end position="172"/>
    </location>
</feature>
<feature type="domain" description="Calponin-homology (CH)" evidence="14">
    <location>
        <begin position="413"/>
        <end position="549"/>
    </location>
</feature>
<dbReference type="GO" id="GO:0007051">
    <property type="term" value="P:spindle organization"/>
    <property type="evidence" value="ECO:0007669"/>
    <property type="project" value="TreeGrafter"/>
</dbReference>
<dbReference type="Pfam" id="PF00307">
    <property type="entry name" value="CH"/>
    <property type="match status" value="1"/>
</dbReference>
<evidence type="ECO:0000256" key="10">
    <source>
        <dbReference type="ARBA" id="ARBA00023242"/>
    </source>
</evidence>
<dbReference type="InterPro" id="IPR001715">
    <property type="entry name" value="CH_dom"/>
</dbReference>
<proteinExistence type="predicted"/>
<dbReference type="PANTHER" id="PTHR22706:SF1">
    <property type="entry name" value="ASSEMBLY FACTOR FOR SPINDLE MICROTUBULES"/>
    <property type="match status" value="1"/>
</dbReference>
<keyword evidence="6" id="KW-0677">Repeat</keyword>
<evidence type="ECO:0000256" key="9">
    <source>
        <dbReference type="ARBA" id="ARBA00023054"/>
    </source>
</evidence>
<comment type="caution">
    <text evidence="15">The sequence shown here is derived from an EMBL/GenBank/DDBJ whole genome shotgun (WGS) entry which is preliminary data.</text>
</comment>
<dbReference type="GO" id="GO:0000922">
    <property type="term" value="C:spindle pole"/>
    <property type="evidence" value="ECO:0007669"/>
    <property type="project" value="TreeGrafter"/>
</dbReference>
<dbReference type="CDD" id="cd21223">
    <property type="entry name" value="CH_ASPM_rpt1"/>
    <property type="match status" value="1"/>
</dbReference>
<evidence type="ECO:0000256" key="3">
    <source>
        <dbReference type="ARBA" id="ARBA00022490"/>
    </source>
</evidence>
<evidence type="ECO:0000256" key="13">
    <source>
        <dbReference type="SAM" id="MobiDB-lite"/>
    </source>
</evidence>
<evidence type="ECO:0000256" key="7">
    <source>
        <dbReference type="ARBA" id="ARBA00022776"/>
    </source>
</evidence>
<dbReference type="InterPro" id="IPR016024">
    <property type="entry name" value="ARM-type_fold"/>
</dbReference>
<gene>
    <name evidence="15" type="ORF">BG011_001968</name>
</gene>